<reference evidence="5 6" key="2">
    <citation type="submission" date="2018-11" db="EMBL/GenBank/DDBJ databases">
        <authorList>
            <consortium name="Pathogen Informatics"/>
        </authorList>
    </citation>
    <scope>NUCLEOTIDE SEQUENCE [LARGE SCALE GENOMIC DNA]</scope>
</reference>
<dbReference type="EMBL" id="UZAM01007269">
    <property type="protein sequence ID" value="VDO97943.1"/>
    <property type="molecule type" value="Genomic_DNA"/>
</dbReference>
<dbReference type="PROSITE" id="PS00018">
    <property type="entry name" value="EF_HAND_1"/>
    <property type="match status" value="1"/>
</dbReference>
<dbReference type="AlphaFoldDB" id="A0A183IFY7"/>
<evidence type="ECO:0000256" key="2">
    <source>
        <dbReference type="ARBA" id="ARBA00022837"/>
    </source>
</evidence>
<dbReference type="InterPro" id="IPR011992">
    <property type="entry name" value="EF-hand-dom_pair"/>
</dbReference>
<evidence type="ECO:0000256" key="3">
    <source>
        <dbReference type="SAM" id="MobiDB-lite"/>
    </source>
</evidence>
<dbReference type="PANTHER" id="PTHR23050">
    <property type="entry name" value="CALCIUM BINDING PROTEIN"/>
    <property type="match status" value="1"/>
</dbReference>
<dbReference type="InterPro" id="IPR050145">
    <property type="entry name" value="Centrin_CML-like"/>
</dbReference>
<organism evidence="7">
    <name type="scientific">Soboliphyme baturini</name>
    <dbReference type="NCBI Taxonomy" id="241478"/>
    <lineage>
        <taxon>Eukaryota</taxon>
        <taxon>Metazoa</taxon>
        <taxon>Ecdysozoa</taxon>
        <taxon>Nematoda</taxon>
        <taxon>Enoplea</taxon>
        <taxon>Dorylaimia</taxon>
        <taxon>Dioctophymatida</taxon>
        <taxon>Dioctophymatoidea</taxon>
        <taxon>Soboliphymatidae</taxon>
        <taxon>Soboliphyme</taxon>
    </lineage>
</organism>
<dbReference type="Proteomes" id="UP000270296">
    <property type="component" value="Unassembled WGS sequence"/>
</dbReference>
<proteinExistence type="predicted"/>
<keyword evidence="1" id="KW-0677">Repeat</keyword>
<dbReference type="Pfam" id="PF13499">
    <property type="entry name" value="EF-hand_7"/>
    <property type="match status" value="1"/>
</dbReference>
<dbReference type="InterPro" id="IPR018247">
    <property type="entry name" value="EF_Hand_1_Ca_BS"/>
</dbReference>
<keyword evidence="2" id="KW-0106">Calcium</keyword>
<sequence length="136" mass="14560">MGGCLNKHSTDSAGAAPTTAPPVTGSTPSRQCDASANSTTLATDFPQLKKLDDPQPLPVPQQQHPHPASSSDDDQFLLELRAAFQEFDIDGDGYITKDELGKVMNQLGLETNDLEVKAMFRAVDTDNDGKITMNGK</sequence>
<dbReference type="CDD" id="cd00051">
    <property type="entry name" value="EFh"/>
    <property type="match status" value="1"/>
</dbReference>
<protein>
    <submittedName>
        <fullName evidence="7">EF-hand domain-containing protein</fullName>
    </submittedName>
</protein>
<feature type="region of interest" description="Disordered" evidence="3">
    <location>
        <begin position="1"/>
        <end position="75"/>
    </location>
</feature>
<feature type="compositionally biased region" description="Polar residues" evidence="3">
    <location>
        <begin position="30"/>
        <end position="42"/>
    </location>
</feature>
<evidence type="ECO:0000313" key="5">
    <source>
        <dbReference type="EMBL" id="VDO97943.1"/>
    </source>
</evidence>
<reference evidence="7" key="1">
    <citation type="submission" date="2016-06" db="UniProtKB">
        <authorList>
            <consortium name="WormBaseParasite"/>
        </authorList>
    </citation>
    <scope>IDENTIFICATION</scope>
</reference>
<dbReference type="OrthoDB" id="343296at2759"/>
<keyword evidence="6" id="KW-1185">Reference proteome</keyword>
<gene>
    <name evidence="5" type="ORF">SBAD_LOCUS2531</name>
</gene>
<dbReference type="GO" id="GO:0005509">
    <property type="term" value="F:calcium ion binding"/>
    <property type="evidence" value="ECO:0007669"/>
    <property type="project" value="InterPro"/>
</dbReference>
<evidence type="ECO:0000256" key="1">
    <source>
        <dbReference type="ARBA" id="ARBA00022737"/>
    </source>
</evidence>
<name>A0A183IFY7_9BILA</name>
<dbReference type="SMART" id="SM00054">
    <property type="entry name" value="EFh"/>
    <property type="match status" value="2"/>
</dbReference>
<dbReference type="FunFam" id="1.10.238.10:FF:000003">
    <property type="entry name" value="Calmodulin A"/>
    <property type="match status" value="1"/>
</dbReference>
<feature type="domain" description="EF-hand" evidence="4">
    <location>
        <begin position="111"/>
        <end position="136"/>
    </location>
</feature>
<feature type="compositionally biased region" description="Low complexity" evidence="3">
    <location>
        <begin position="11"/>
        <end position="29"/>
    </location>
</feature>
<evidence type="ECO:0000259" key="4">
    <source>
        <dbReference type="PROSITE" id="PS50222"/>
    </source>
</evidence>
<evidence type="ECO:0000313" key="6">
    <source>
        <dbReference type="Proteomes" id="UP000270296"/>
    </source>
</evidence>
<dbReference type="Gene3D" id="1.10.238.10">
    <property type="entry name" value="EF-hand"/>
    <property type="match status" value="1"/>
</dbReference>
<dbReference type="InterPro" id="IPR002048">
    <property type="entry name" value="EF_hand_dom"/>
</dbReference>
<feature type="domain" description="EF-hand" evidence="4">
    <location>
        <begin position="75"/>
        <end position="110"/>
    </location>
</feature>
<dbReference type="PROSITE" id="PS50222">
    <property type="entry name" value="EF_HAND_2"/>
    <property type="match status" value="2"/>
</dbReference>
<evidence type="ECO:0000313" key="7">
    <source>
        <dbReference type="WBParaSite" id="SBAD_0000265501-mRNA-1"/>
    </source>
</evidence>
<accession>A0A183IFY7</accession>
<dbReference type="WBParaSite" id="SBAD_0000265501-mRNA-1">
    <property type="protein sequence ID" value="SBAD_0000265501-mRNA-1"/>
    <property type="gene ID" value="SBAD_0000265501"/>
</dbReference>
<dbReference type="SUPFAM" id="SSF47473">
    <property type="entry name" value="EF-hand"/>
    <property type="match status" value="1"/>
</dbReference>